<proteinExistence type="inferred from homology"/>
<dbReference type="CDD" id="cd06558">
    <property type="entry name" value="crotonase-like"/>
    <property type="match status" value="1"/>
</dbReference>
<dbReference type="InterPro" id="IPR001753">
    <property type="entry name" value="Enoyl-CoA_hydra/iso"/>
</dbReference>
<evidence type="ECO:0000313" key="3">
    <source>
        <dbReference type="Proteomes" id="UP001185254"/>
    </source>
</evidence>
<dbReference type="Pfam" id="PF00378">
    <property type="entry name" value="ECH_1"/>
    <property type="match status" value="1"/>
</dbReference>
<dbReference type="InterPro" id="IPR014748">
    <property type="entry name" value="Enoyl-CoA_hydra_C"/>
</dbReference>
<reference evidence="2 3" key="1">
    <citation type="submission" date="2023-07" db="EMBL/GenBank/DDBJ databases">
        <title>Sorghum-associated microbial communities from plants grown in Nebraska, USA.</title>
        <authorList>
            <person name="Schachtman D."/>
        </authorList>
    </citation>
    <scope>NUCLEOTIDE SEQUENCE [LARGE SCALE GENOMIC DNA]</scope>
    <source>
        <strain evidence="2 3">DS1039</strain>
    </source>
</reference>
<dbReference type="PANTHER" id="PTHR43802">
    <property type="entry name" value="ENOYL-COA HYDRATASE"/>
    <property type="match status" value="1"/>
</dbReference>
<gene>
    <name evidence="2" type="ORF">J2776_002835</name>
</gene>
<evidence type="ECO:0000256" key="1">
    <source>
        <dbReference type="ARBA" id="ARBA00005254"/>
    </source>
</evidence>
<dbReference type="Proteomes" id="UP001185254">
    <property type="component" value="Unassembled WGS sequence"/>
</dbReference>
<dbReference type="InterPro" id="IPR029045">
    <property type="entry name" value="ClpP/crotonase-like_dom_sf"/>
</dbReference>
<dbReference type="RefSeq" id="WP_310066550.1">
    <property type="nucleotide sequence ID" value="NZ_JAVDQN010000002.1"/>
</dbReference>
<accession>A0ABU1KYT2</accession>
<dbReference type="EMBL" id="JAVDQN010000002">
    <property type="protein sequence ID" value="MDR6376135.1"/>
    <property type="molecule type" value="Genomic_DNA"/>
</dbReference>
<comment type="similarity">
    <text evidence="1">Belongs to the enoyl-CoA hydratase/isomerase family.</text>
</comment>
<evidence type="ECO:0000313" key="2">
    <source>
        <dbReference type="EMBL" id="MDR6376135.1"/>
    </source>
</evidence>
<organism evidence="2 3">
    <name type="scientific">Paraburkholderia caledonica</name>
    <dbReference type="NCBI Taxonomy" id="134536"/>
    <lineage>
        <taxon>Bacteria</taxon>
        <taxon>Pseudomonadati</taxon>
        <taxon>Pseudomonadota</taxon>
        <taxon>Betaproteobacteria</taxon>
        <taxon>Burkholderiales</taxon>
        <taxon>Burkholderiaceae</taxon>
        <taxon>Paraburkholderia</taxon>
    </lineage>
</organism>
<dbReference type="PANTHER" id="PTHR43802:SF1">
    <property type="entry name" value="IP11341P-RELATED"/>
    <property type="match status" value="1"/>
</dbReference>
<protein>
    <submittedName>
        <fullName evidence="2">Enoyl-CoA hydratase/carnithine racemase</fullName>
    </submittedName>
</protein>
<name>A0ABU1KYT2_9BURK</name>
<keyword evidence="3" id="KW-1185">Reference proteome</keyword>
<sequence length="266" mass="29055">MTVEAENFVNVASRDHVLLIGLNRPSKVNAFNKKMLDQLNAAYTLLEQTGDLRCAVVYAEGDNFTGGLDLGYFAEQWEAGNNAFAPEKGFIDAWGMAGHPRQKPVICAVQGRCYTLGIELMLAADIRVAASGTRFAQMEILRGIYPVGGATLRFPQEVGWGNAMRWLLTGEEFNAAEALRIGLIQEVVPDGKQLERALEIADRISAAAPGGVRATRESARRSIQEGYAAAHADLMPVLQHMLRETNDGKEGVRSFVERRAAKFTGT</sequence>
<comment type="caution">
    <text evidence="2">The sequence shown here is derived from an EMBL/GenBank/DDBJ whole genome shotgun (WGS) entry which is preliminary data.</text>
</comment>
<dbReference type="Gene3D" id="1.10.12.10">
    <property type="entry name" value="Lyase 2-enoyl-coa Hydratase, Chain A, domain 2"/>
    <property type="match status" value="1"/>
</dbReference>
<dbReference type="SUPFAM" id="SSF52096">
    <property type="entry name" value="ClpP/crotonase"/>
    <property type="match status" value="1"/>
</dbReference>
<dbReference type="NCBIfam" id="NF005126">
    <property type="entry name" value="PRK06563.1"/>
    <property type="match status" value="1"/>
</dbReference>
<dbReference type="Gene3D" id="3.90.226.10">
    <property type="entry name" value="2-enoyl-CoA Hydratase, Chain A, domain 1"/>
    <property type="match status" value="1"/>
</dbReference>